<protein>
    <submittedName>
        <fullName evidence="2">CoA transferase subunit A</fullName>
    </submittedName>
</protein>
<evidence type="ECO:0000313" key="2">
    <source>
        <dbReference type="EMBL" id="MFI2475077.1"/>
    </source>
</evidence>
<gene>
    <name evidence="2" type="ORF">ACH49W_17000</name>
</gene>
<dbReference type="SUPFAM" id="SSF100950">
    <property type="entry name" value="NagB/RpiA/CoA transferase-like"/>
    <property type="match status" value="1"/>
</dbReference>
<dbReference type="RefSeq" id="WP_357404135.1">
    <property type="nucleotide sequence ID" value="NZ_JBEYCD010000005.1"/>
</dbReference>
<dbReference type="GO" id="GO:0016740">
    <property type="term" value="F:transferase activity"/>
    <property type="evidence" value="ECO:0007669"/>
    <property type="project" value="UniProtKB-KW"/>
</dbReference>
<accession>A0ABW7X1Z9</accession>
<evidence type="ECO:0000313" key="3">
    <source>
        <dbReference type="Proteomes" id="UP001611415"/>
    </source>
</evidence>
<comment type="similarity">
    <text evidence="1">Belongs to the 3-oxoacid CoA-transferase subunit B family.</text>
</comment>
<dbReference type="Pfam" id="PF01144">
    <property type="entry name" value="CoA_trans"/>
    <property type="match status" value="1"/>
</dbReference>
<dbReference type="InterPro" id="IPR004165">
    <property type="entry name" value="CoA_trans_fam_I"/>
</dbReference>
<sequence length="311" mass="34419">MPRSKQLTMREAIAAFVEDGATVALEGFTHSIPVAAGHELIRQRRRDLTLVRMTPDIVFDQLIAAGAARAMIFSFTGNSSVGSLHAIRRAVERGEPRGLEIEEYSHFGLLARYLAGAANLPFYPLRSYAGSDLPAHNPRIAKVASPFPAPDGGVEEIYVVPPIRPDVAILHAQRADRAGNVQAWGILGPLQEVAFASARTIVAVEEIVDDEVIRADPNRTVIPGFAVDAVVECPRGAHPSFVQGYYDRDNDFYRSWPEISKDPAALDRWLHEWIYDLPDHAAYLDKLGPRYFDRLIPEPAMSHPVDYGCTR</sequence>
<dbReference type="PANTHER" id="PTHR43293:SF3">
    <property type="entry name" value="CHOLESTEROL RING-CLEAVING HYDROLASE IPDB SUBUNIT"/>
    <property type="match status" value="1"/>
</dbReference>
<dbReference type="InterPro" id="IPR037171">
    <property type="entry name" value="NagB/RpiA_transferase-like"/>
</dbReference>
<dbReference type="EMBL" id="JBIRYO010000009">
    <property type="protein sequence ID" value="MFI2475077.1"/>
    <property type="molecule type" value="Genomic_DNA"/>
</dbReference>
<keyword evidence="3" id="KW-1185">Reference proteome</keyword>
<organism evidence="2 3">
    <name type="scientific">Nocardia xishanensis</name>
    <dbReference type="NCBI Taxonomy" id="238964"/>
    <lineage>
        <taxon>Bacteria</taxon>
        <taxon>Bacillati</taxon>
        <taxon>Actinomycetota</taxon>
        <taxon>Actinomycetes</taxon>
        <taxon>Mycobacteriales</taxon>
        <taxon>Nocardiaceae</taxon>
        <taxon>Nocardia</taxon>
    </lineage>
</organism>
<dbReference type="Proteomes" id="UP001611415">
    <property type="component" value="Unassembled WGS sequence"/>
</dbReference>
<dbReference type="PANTHER" id="PTHR43293">
    <property type="entry name" value="ACETATE COA-TRANSFERASE YDIF"/>
    <property type="match status" value="1"/>
</dbReference>
<dbReference type="SMART" id="SM00882">
    <property type="entry name" value="CoA_trans"/>
    <property type="match status" value="1"/>
</dbReference>
<comment type="caution">
    <text evidence="2">The sequence shown here is derived from an EMBL/GenBank/DDBJ whole genome shotgun (WGS) entry which is preliminary data.</text>
</comment>
<dbReference type="Gene3D" id="3.40.1080.10">
    <property type="entry name" value="Glutaconate Coenzyme A-transferase"/>
    <property type="match status" value="1"/>
</dbReference>
<dbReference type="Gene3D" id="3.30.30.40">
    <property type="match status" value="1"/>
</dbReference>
<proteinExistence type="inferred from homology"/>
<keyword evidence="2" id="KW-0808">Transferase</keyword>
<evidence type="ECO:0000256" key="1">
    <source>
        <dbReference type="ARBA" id="ARBA00007047"/>
    </source>
</evidence>
<name>A0ABW7X1Z9_9NOCA</name>
<reference evidence="2 3" key="1">
    <citation type="submission" date="2024-10" db="EMBL/GenBank/DDBJ databases">
        <title>The Natural Products Discovery Center: Release of the First 8490 Sequenced Strains for Exploring Actinobacteria Biosynthetic Diversity.</title>
        <authorList>
            <person name="Kalkreuter E."/>
            <person name="Kautsar S.A."/>
            <person name="Yang D."/>
            <person name="Bader C.D."/>
            <person name="Teijaro C.N."/>
            <person name="Fluegel L."/>
            <person name="Davis C.M."/>
            <person name="Simpson J.R."/>
            <person name="Lauterbach L."/>
            <person name="Steele A.D."/>
            <person name="Gui C."/>
            <person name="Meng S."/>
            <person name="Li G."/>
            <person name="Viehrig K."/>
            <person name="Ye F."/>
            <person name="Su P."/>
            <person name="Kiefer A.F."/>
            <person name="Nichols A."/>
            <person name="Cepeda A.J."/>
            <person name="Yan W."/>
            <person name="Fan B."/>
            <person name="Jiang Y."/>
            <person name="Adhikari A."/>
            <person name="Zheng C.-J."/>
            <person name="Schuster L."/>
            <person name="Cowan T.M."/>
            <person name="Smanski M.J."/>
            <person name="Chevrette M.G."/>
            <person name="De Carvalho L.P.S."/>
            <person name="Shen B."/>
        </authorList>
    </citation>
    <scope>NUCLEOTIDE SEQUENCE [LARGE SCALE GENOMIC DNA]</scope>
    <source>
        <strain evidence="2 3">NPDC019275</strain>
    </source>
</reference>